<reference evidence="2" key="1">
    <citation type="submission" date="2016-05" db="EMBL/GenBank/DDBJ databases">
        <authorList>
            <person name="Naeem R."/>
        </authorList>
    </citation>
    <scope>NUCLEOTIDE SEQUENCE [LARGE SCALE GENOMIC DNA]</scope>
</reference>
<accession>A0A1A9AQU6</accession>
<organism evidence="1 2">
    <name type="scientific">Plasmodium ovale wallikeri</name>
    <dbReference type="NCBI Taxonomy" id="864142"/>
    <lineage>
        <taxon>Eukaryota</taxon>
        <taxon>Sar</taxon>
        <taxon>Alveolata</taxon>
        <taxon>Apicomplexa</taxon>
        <taxon>Aconoidasida</taxon>
        <taxon>Haemosporida</taxon>
        <taxon>Plasmodiidae</taxon>
        <taxon>Plasmodium</taxon>
        <taxon>Plasmodium (Plasmodium)</taxon>
    </lineage>
</organism>
<dbReference type="InterPro" id="IPR008780">
    <property type="entry name" value="Plasmodium_Vir"/>
</dbReference>
<dbReference type="Pfam" id="PF05795">
    <property type="entry name" value="Plasmodium_Vir"/>
    <property type="match status" value="2"/>
</dbReference>
<name>A0A1A9AQU6_PLAOA</name>
<protein>
    <submittedName>
        <fullName evidence="1">PIR Superfamily Protein</fullName>
    </submittedName>
</protein>
<dbReference type="EMBL" id="FLRD01001914">
    <property type="protein sequence ID" value="SBT58610.1"/>
    <property type="molecule type" value="Genomic_DNA"/>
</dbReference>
<proteinExistence type="predicted"/>
<dbReference type="Proteomes" id="UP000078555">
    <property type="component" value="Unassembled WGS sequence"/>
</dbReference>
<keyword evidence="2" id="KW-1185">Reference proteome</keyword>
<evidence type="ECO:0000313" key="1">
    <source>
        <dbReference type="EMBL" id="SBT58610.1"/>
    </source>
</evidence>
<evidence type="ECO:0000313" key="2">
    <source>
        <dbReference type="Proteomes" id="UP000078555"/>
    </source>
</evidence>
<gene>
    <name evidence="1" type="ORF">POVWA1_089010</name>
</gene>
<sequence>MDTKSLRRDYPFLNKTWDMYDKFDATVEDYGYPDYRVKCGYIALNYGKNISEYNELCMKLLRNLYRMADVMDESENTNVPCTYLNMWLYHKEKIYKIPVEFIKNIFRIARELIQDLPYDSECKYDESHKNHQEPYKIMLLNIFLDNIDTVEEIMKNDTDGRYSTCLKYVKECLSIYNDIKTKYCPDKESHTINDTCKELKGFEDIYTLTISNESPLNEKMPSITYSDPILLDRVTSEYQSKVSMSDADDNSVNLGSDHASTIGGTVAGMGLFLLLMYQFTPLGRWLHSRINKRTGVSNNLGEEEMDHMYLNAYGNDSMYSDDMGYNMGYNTM</sequence>
<dbReference type="AlphaFoldDB" id="A0A1A9AQU6"/>